<gene>
    <name evidence="4" type="ORF">METZ01_LOCUS131644</name>
</gene>
<name>A0A381YP66_9ZZZZ</name>
<dbReference type="GO" id="GO:0016491">
    <property type="term" value="F:oxidoreductase activity"/>
    <property type="evidence" value="ECO:0007669"/>
    <property type="project" value="UniProtKB-KW"/>
</dbReference>
<dbReference type="Gene3D" id="3.40.50.720">
    <property type="entry name" value="NAD(P)-binding Rossmann-like Domain"/>
    <property type="match status" value="1"/>
</dbReference>
<dbReference type="SUPFAM" id="SSF51735">
    <property type="entry name" value="NAD(P)-binding Rossmann-fold domains"/>
    <property type="match status" value="1"/>
</dbReference>
<dbReference type="Gene3D" id="3.30.360.10">
    <property type="entry name" value="Dihydrodipicolinate Reductase, domain 2"/>
    <property type="match status" value="1"/>
</dbReference>
<dbReference type="PANTHER" id="PTHR11133:SF22">
    <property type="entry name" value="ALPHA-AMINOADIPIC SEMIALDEHYDE SYNTHASE, MITOCHONDRIAL"/>
    <property type="match status" value="1"/>
</dbReference>
<evidence type="ECO:0008006" key="5">
    <source>
        <dbReference type="Google" id="ProtNLM"/>
    </source>
</evidence>
<keyword evidence="1" id="KW-0560">Oxidoreductase</keyword>
<dbReference type="SUPFAM" id="SSF55347">
    <property type="entry name" value="Glyceraldehyde-3-phosphate dehydrogenase-like, C-terminal domain"/>
    <property type="match status" value="1"/>
</dbReference>
<evidence type="ECO:0000313" key="4">
    <source>
        <dbReference type="EMBL" id="SVA78790.1"/>
    </source>
</evidence>
<dbReference type="EMBL" id="UINC01018702">
    <property type="protein sequence ID" value="SVA78790.1"/>
    <property type="molecule type" value="Genomic_DNA"/>
</dbReference>
<feature type="domain" description="Saccharopine dehydrogenase NADP binding" evidence="2">
    <location>
        <begin position="5"/>
        <end position="117"/>
    </location>
</feature>
<dbReference type="InterPro" id="IPR032095">
    <property type="entry name" value="Sacchrp_dh-like_C"/>
</dbReference>
<proteinExistence type="predicted"/>
<sequence>MSKSIITLGGGMVGSAIARDLKESNYNVTVADWDEGVQSYLAPFDINYIKLDFLNNDDLKRAIENFDLVIGAVPGFMGYEILKTVLDTGKNIVDISFMPEDSRELIHLAKKNGVTAITDAGVAPGISNLLFGKALFDFDQLHSANCYVGGLPQNPQPPWWYKSVFSPIDVIEEYTRPARFVLNGKMITKPAMTDIEEITFDNIGTLDAFNSDGLRSLLDMPIPNMVEKTLRYPGHIQKIIDLKNNGYFGSEKINNTAESLINDWTPEKGDYDQTIMRLEFAGIKDGKELTETFDLIDYFDKQKNITSMARTTGYTCAAVANIILSGDFTQNGVFTLESFGRETRLVDNILHYLSERNIQFN</sequence>
<evidence type="ECO:0000259" key="2">
    <source>
        <dbReference type="Pfam" id="PF03435"/>
    </source>
</evidence>
<dbReference type="Pfam" id="PF03435">
    <property type="entry name" value="Sacchrp_dh_NADP"/>
    <property type="match status" value="1"/>
</dbReference>
<protein>
    <recommendedName>
        <fullName evidence="5">Saccharopine dehydrogenase NADP binding domain-containing protein</fullName>
    </recommendedName>
</protein>
<feature type="domain" description="Saccharopine dehydrogenase-like C-terminal" evidence="3">
    <location>
        <begin position="121"/>
        <end position="356"/>
    </location>
</feature>
<dbReference type="Pfam" id="PF16653">
    <property type="entry name" value="Sacchrp_dh_C"/>
    <property type="match status" value="1"/>
</dbReference>
<dbReference type="PANTHER" id="PTHR11133">
    <property type="entry name" value="SACCHAROPINE DEHYDROGENASE"/>
    <property type="match status" value="1"/>
</dbReference>
<accession>A0A381YP66</accession>
<evidence type="ECO:0000259" key="3">
    <source>
        <dbReference type="Pfam" id="PF16653"/>
    </source>
</evidence>
<evidence type="ECO:0000256" key="1">
    <source>
        <dbReference type="ARBA" id="ARBA00023002"/>
    </source>
</evidence>
<dbReference type="InterPro" id="IPR036291">
    <property type="entry name" value="NAD(P)-bd_dom_sf"/>
</dbReference>
<dbReference type="AlphaFoldDB" id="A0A381YP66"/>
<dbReference type="InterPro" id="IPR051168">
    <property type="entry name" value="AASS"/>
</dbReference>
<organism evidence="4">
    <name type="scientific">marine metagenome</name>
    <dbReference type="NCBI Taxonomy" id="408172"/>
    <lineage>
        <taxon>unclassified sequences</taxon>
        <taxon>metagenomes</taxon>
        <taxon>ecological metagenomes</taxon>
    </lineage>
</organism>
<reference evidence="4" key="1">
    <citation type="submission" date="2018-05" db="EMBL/GenBank/DDBJ databases">
        <authorList>
            <person name="Lanie J.A."/>
            <person name="Ng W.-L."/>
            <person name="Kazmierczak K.M."/>
            <person name="Andrzejewski T.M."/>
            <person name="Davidsen T.M."/>
            <person name="Wayne K.J."/>
            <person name="Tettelin H."/>
            <person name="Glass J.I."/>
            <person name="Rusch D."/>
            <person name="Podicherti R."/>
            <person name="Tsui H.-C.T."/>
            <person name="Winkler M.E."/>
        </authorList>
    </citation>
    <scope>NUCLEOTIDE SEQUENCE</scope>
</reference>
<dbReference type="InterPro" id="IPR005097">
    <property type="entry name" value="Sacchrp_dh_NADP-bd"/>
</dbReference>